<evidence type="ECO:0000256" key="5">
    <source>
        <dbReference type="ARBA" id="ARBA00022989"/>
    </source>
</evidence>
<keyword evidence="4 9" id="KW-0812">Transmembrane</keyword>
<feature type="transmembrane region" description="Helical" evidence="9">
    <location>
        <begin position="141"/>
        <end position="165"/>
    </location>
</feature>
<dbReference type="PRINTS" id="PR00342">
    <property type="entry name" value="RHESUSRHD"/>
</dbReference>
<evidence type="ECO:0000256" key="8">
    <source>
        <dbReference type="ARBA" id="ARBA00050025"/>
    </source>
</evidence>
<dbReference type="Pfam" id="PF00909">
    <property type="entry name" value="Ammonium_transp"/>
    <property type="match status" value="1"/>
</dbReference>
<keyword evidence="12" id="KW-1185">Reference proteome</keyword>
<keyword evidence="3 9" id="KW-0813">Transport</keyword>
<dbReference type="NCBIfam" id="TIGR00836">
    <property type="entry name" value="amt"/>
    <property type="match status" value="1"/>
</dbReference>
<gene>
    <name evidence="11" type="ORF">WJX64_06070</name>
</gene>
<keyword evidence="7 9" id="KW-0924">Ammonia transport</keyword>
<protein>
    <recommendedName>
        <fullName evidence="8 9">Ammonium transporter</fullName>
    </recommendedName>
</protein>
<evidence type="ECO:0000256" key="4">
    <source>
        <dbReference type="ARBA" id="ARBA00022692"/>
    </source>
</evidence>
<feature type="transmembrane region" description="Helical" evidence="9">
    <location>
        <begin position="18"/>
        <end position="38"/>
    </location>
</feature>
<feature type="transmembrane region" description="Helical" evidence="9">
    <location>
        <begin position="366"/>
        <end position="387"/>
    </location>
</feature>
<dbReference type="PANTHER" id="PTHR43029:SF10">
    <property type="entry name" value="AMMONIUM TRANSPORTER MEP2"/>
    <property type="match status" value="1"/>
</dbReference>
<feature type="domain" description="Ammonium transporter AmtB-like" evidence="10">
    <location>
        <begin position="18"/>
        <end position="414"/>
    </location>
</feature>
<feature type="transmembrane region" description="Helical" evidence="9">
    <location>
        <begin position="297"/>
        <end position="317"/>
    </location>
</feature>
<dbReference type="PROSITE" id="PS01219">
    <property type="entry name" value="AMMONIUM_TRANSP"/>
    <property type="match status" value="1"/>
</dbReference>
<feature type="transmembrane region" description="Helical" evidence="9">
    <location>
        <begin position="243"/>
        <end position="264"/>
    </location>
</feature>
<feature type="transmembrane region" description="Helical" evidence="9">
    <location>
        <begin position="112"/>
        <end position="134"/>
    </location>
</feature>
<feature type="transmembrane region" description="Helical" evidence="9">
    <location>
        <begin position="329"/>
        <end position="354"/>
    </location>
</feature>
<comment type="similarity">
    <text evidence="2 9">Belongs to the ammonia transporter channel (TC 1.A.11.2) family.</text>
</comment>
<evidence type="ECO:0000256" key="9">
    <source>
        <dbReference type="RuleBase" id="RU362002"/>
    </source>
</evidence>
<dbReference type="RefSeq" id="WP_342112577.1">
    <property type="nucleotide sequence ID" value="NZ_JBCAUN010000001.1"/>
</dbReference>
<reference evidence="11 12" key="1">
    <citation type="submission" date="2024-03" db="EMBL/GenBank/DDBJ databases">
        <title>YIM 134122 draft genome.</title>
        <authorList>
            <person name="Zuo S."/>
            <person name="Xiong L."/>
        </authorList>
    </citation>
    <scope>NUCLEOTIDE SEQUENCE [LARGE SCALE GENOMIC DNA]</scope>
    <source>
        <strain evidence="11 12">YIM 134122</strain>
    </source>
</reference>
<comment type="caution">
    <text evidence="9">Lacks conserved residue(s) required for the propagation of feature annotation.</text>
</comment>
<organism evidence="11 12">
    <name type="scientific">Leifsonia stereocauli</name>
    <dbReference type="NCBI Taxonomy" id="3134136"/>
    <lineage>
        <taxon>Bacteria</taxon>
        <taxon>Bacillati</taxon>
        <taxon>Actinomycetota</taxon>
        <taxon>Actinomycetes</taxon>
        <taxon>Micrococcales</taxon>
        <taxon>Microbacteriaceae</taxon>
        <taxon>Leifsonia</taxon>
    </lineage>
</organism>
<keyword evidence="5 9" id="KW-1133">Transmembrane helix</keyword>
<sequence>MLLTAAADYDAATSVNSLWLLVAAALVLLMTPGVAFFYGGMVKAKSVISMMMMSFGAMALVGVLWVLYGYGLAFGTPLIPGIVGNPFDGSIGLTSLLGLGEGGAMDPDLPGLAFAGFQATFAIITVALISGAIADRAKFGAWIVFAAIWVTLVYFPVAFMVFNLAEGWAPVWGVNDFAGGTAVHINAGAAALALALVLGKRVGFQKGIQKPHNVPLTLLGAALLWFGWFGFNAGSEAAVDGVAAIAWINTLAAPAAAILGWLVVEKLKDGKPTAIGAASGAVAGLVAITPACNILTPGWAIVLGILAGAVCAIAIDLKFKLGFDDSLDVVGIHLVGGLIGTLYIGIFGAGIGLIDTGSFEQLWKQFAAAFVVLVYSFVMAFAIGWIIQKTMGFRITNEDEVAGVDTIVHGEEGYALETV</sequence>
<evidence type="ECO:0000256" key="2">
    <source>
        <dbReference type="ARBA" id="ARBA00005887"/>
    </source>
</evidence>
<feature type="transmembrane region" description="Helical" evidence="9">
    <location>
        <begin position="211"/>
        <end position="231"/>
    </location>
</feature>
<evidence type="ECO:0000313" key="12">
    <source>
        <dbReference type="Proteomes" id="UP001425155"/>
    </source>
</evidence>
<dbReference type="EMBL" id="JBCLVG010000001">
    <property type="protein sequence ID" value="MEN1946102.1"/>
    <property type="molecule type" value="Genomic_DNA"/>
</dbReference>
<dbReference type="InterPro" id="IPR002229">
    <property type="entry name" value="RhesusRHD"/>
</dbReference>
<evidence type="ECO:0000256" key="6">
    <source>
        <dbReference type="ARBA" id="ARBA00023136"/>
    </source>
</evidence>
<dbReference type="InterPro" id="IPR029020">
    <property type="entry name" value="Ammonium/urea_transptr"/>
</dbReference>
<dbReference type="Gene3D" id="1.10.3430.10">
    <property type="entry name" value="Ammonium transporter AmtB like domains"/>
    <property type="match status" value="1"/>
</dbReference>
<evidence type="ECO:0000259" key="10">
    <source>
        <dbReference type="Pfam" id="PF00909"/>
    </source>
</evidence>
<evidence type="ECO:0000313" key="11">
    <source>
        <dbReference type="EMBL" id="MEN1946102.1"/>
    </source>
</evidence>
<proteinExistence type="inferred from homology"/>
<evidence type="ECO:0000256" key="3">
    <source>
        <dbReference type="ARBA" id="ARBA00022448"/>
    </source>
</evidence>
<dbReference type="InterPro" id="IPR001905">
    <property type="entry name" value="Ammonium_transpt"/>
</dbReference>
<accession>A0ABU9W286</accession>
<evidence type="ECO:0000256" key="7">
    <source>
        <dbReference type="ARBA" id="ARBA00023177"/>
    </source>
</evidence>
<keyword evidence="6 9" id="KW-0472">Membrane</keyword>
<evidence type="ECO:0000256" key="1">
    <source>
        <dbReference type="ARBA" id="ARBA00004141"/>
    </source>
</evidence>
<comment type="caution">
    <text evidence="11">The sequence shown here is derived from an EMBL/GenBank/DDBJ whole genome shotgun (WGS) entry which is preliminary data.</text>
</comment>
<dbReference type="SUPFAM" id="SSF111352">
    <property type="entry name" value="Ammonium transporter"/>
    <property type="match status" value="1"/>
</dbReference>
<comment type="subcellular location">
    <subcellularLocation>
        <location evidence="9">Cell membrane</location>
        <topology evidence="9">Multi-pass membrane protein</topology>
    </subcellularLocation>
    <subcellularLocation>
        <location evidence="1">Membrane</location>
        <topology evidence="1">Multi-pass membrane protein</topology>
    </subcellularLocation>
</comment>
<name>A0ABU9W286_9MICO</name>
<dbReference type="PANTHER" id="PTHR43029">
    <property type="entry name" value="AMMONIUM TRANSPORTER MEP2"/>
    <property type="match status" value="1"/>
</dbReference>
<dbReference type="InterPro" id="IPR018047">
    <property type="entry name" value="Ammonium_transpt_CS"/>
</dbReference>
<feature type="transmembrane region" description="Helical" evidence="9">
    <location>
        <begin position="177"/>
        <end position="199"/>
    </location>
</feature>
<dbReference type="Proteomes" id="UP001425155">
    <property type="component" value="Unassembled WGS sequence"/>
</dbReference>
<dbReference type="InterPro" id="IPR024041">
    <property type="entry name" value="NH4_transpt_AmtB-like_dom"/>
</dbReference>